<dbReference type="InterPro" id="IPR020562">
    <property type="entry name" value="PRibGlycinamide_synth_N"/>
</dbReference>
<dbReference type="PROSITE" id="PS50975">
    <property type="entry name" value="ATP_GRASP"/>
    <property type="match status" value="1"/>
</dbReference>
<dbReference type="GO" id="GO:0046872">
    <property type="term" value="F:metal ion binding"/>
    <property type="evidence" value="ECO:0007669"/>
    <property type="project" value="UniProtKB-KW"/>
</dbReference>
<evidence type="ECO:0000256" key="6">
    <source>
        <dbReference type="ARBA" id="ARBA00022723"/>
    </source>
</evidence>
<dbReference type="FunFam" id="3.30.1490.20:FF:000006">
    <property type="entry name" value="phosphoribosylamine--glycine ligase, chloroplastic-like"/>
    <property type="match status" value="1"/>
</dbReference>
<dbReference type="InterPro" id="IPR000115">
    <property type="entry name" value="PRibGlycinamide_synth"/>
</dbReference>
<comment type="cofactor">
    <cofactor evidence="1">
        <name>Mn(2+)</name>
        <dbReference type="ChEBI" id="CHEBI:29035"/>
    </cofactor>
</comment>
<dbReference type="InterPro" id="IPR020561">
    <property type="entry name" value="PRibGlycinamid_synth_ATP-grasp"/>
</dbReference>
<evidence type="ECO:0000256" key="5">
    <source>
        <dbReference type="ARBA" id="ARBA00022598"/>
    </source>
</evidence>
<dbReference type="PANTHER" id="PTHR43472:SF1">
    <property type="entry name" value="PHOSPHORIBOSYLAMINE--GLYCINE LIGASE, CHLOROPLASTIC"/>
    <property type="match status" value="1"/>
</dbReference>
<comment type="pathway">
    <text evidence="3 14">Purine metabolism; IMP biosynthesis via de novo pathway; N(1)-(5-phospho-D-ribosyl)glycinamide from 5-phospho-alpha-D-ribose 1-diphosphate: step 2/2.</text>
</comment>
<dbReference type="SMART" id="SM01210">
    <property type="entry name" value="GARS_C"/>
    <property type="match status" value="1"/>
</dbReference>
<dbReference type="PROSITE" id="PS00184">
    <property type="entry name" value="GARS"/>
    <property type="match status" value="1"/>
</dbReference>
<dbReference type="InterPro" id="IPR020560">
    <property type="entry name" value="PRibGlycinamide_synth_C-dom"/>
</dbReference>
<name>A0A2K9EKT9_9FIRM</name>
<dbReference type="FunFam" id="3.40.50.20:FF:000006">
    <property type="entry name" value="Phosphoribosylamine--glycine ligase, chloroplastic"/>
    <property type="match status" value="1"/>
</dbReference>
<dbReference type="HAMAP" id="MF_00138">
    <property type="entry name" value="GARS"/>
    <property type="match status" value="1"/>
</dbReference>
<evidence type="ECO:0000256" key="4">
    <source>
        <dbReference type="ARBA" id="ARBA00013255"/>
    </source>
</evidence>
<dbReference type="Gene3D" id="3.30.470.20">
    <property type="entry name" value="ATP-grasp fold, B domain"/>
    <property type="match status" value="1"/>
</dbReference>
<dbReference type="Proteomes" id="UP000239720">
    <property type="component" value="Unassembled WGS sequence"/>
</dbReference>
<dbReference type="EMBL" id="NEMB01000003">
    <property type="protein sequence ID" value="PQQ68325.1"/>
    <property type="molecule type" value="Genomic_DNA"/>
</dbReference>
<evidence type="ECO:0000256" key="12">
    <source>
        <dbReference type="ARBA" id="ARBA00042242"/>
    </source>
</evidence>
<evidence type="ECO:0000256" key="7">
    <source>
        <dbReference type="ARBA" id="ARBA00022741"/>
    </source>
</evidence>
<dbReference type="InterPro" id="IPR011054">
    <property type="entry name" value="Rudment_hybrid_motif"/>
</dbReference>
<keyword evidence="5 14" id="KW-0436">Ligase</keyword>
<dbReference type="KEGG" id="hsc:HVS_06325"/>
<evidence type="ECO:0000256" key="2">
    <source>
        <dbReference type="ARBA" id="ARBA00001946"/>
    </source>
</evidence>
<reference evidence="17 19" key="1">
    <citation type="submission" date="2017-12" db="EMBL/GenBank/DDBJ databases">
        <title>Complete genome sequence of Herbivorax saccincola GGR1, a novel Cellulosome-producing hydrolytic bacterium in a thermophilic biogas plant, established by Illumina and Nanopore MinION sequencing.</title>
        <authorList>
            <person name="Pechtl A."/>
            <person name="Ruckert C."/>
            <person name="Koeck D.E."/>
            <person name="Maus I."/>
            <person name="Winkler A."/>
            <person name="Kalinowski J."/>
            <person name="Puhler A."/>
            <person name="Schwarz W.W."/>
            <person name="Zverlov V.V."/>
            <person name="Schluter A."/>
            <person name="Liebl W."/>
        </authorList>
    </citation>
    <scope>NUCLEOTIDE SEQUENCE [LARGE SCALE GENOMIC DNA]</scope>
    <source>
        <strain evidence="17">GGR1</strain>
        <strain evidence="19">SR1</strain>
    </source>
</reference>
<dbReference type="EMBL" id="CP025197">
    <property type="protein sequence ID" value="AUG57191.1"/>
    <property type="molecule type" value="Genomic_DNA"/>
</dbReference>
<reference evidence="18 20" key="2">
    <citation type="journal article" date="2018" name="Syst. Appl. Microbiol.">
        <title>Characterization and high-quality draft genome sequence of Herbivorax saccincola A7, an anaerobic, alkaliphilic, thermophilic, cellulolytic, and xylanolytic bacterium.</title>
        <authorList>
            <person name="Aikawa S."/>
            <person name="Baramee S."/>
            <person name="Sermsathanaswadi J."/>
            <person name="Thianheng P."/>
            <person name="Tachaapaikoon C."/>
            <person name="Shikata A."/>
            <person name="Waeonukul R."/>
            <person name="Pason P."/>
            <person name="Ratanakhanokchai K."/>
            <person name="Kosugi A."/>
        </authorList>
    </citation>
    <scope>NUCLEOTIDE SEQUENCE [LARGE SCALE GENOMIC DNA]</scope>
    <source>
        <strain evidence="18 20">A7</strain>
    </source>
</reference>
<proteinExistence type="inferred from homology"/>
<dbReference type="EC" id="6.3.4.13" evidence="4 14"/>
<dbReference type="GO" id="GO:0004637">
    <property type="term" value="F:phosphoribosylamine-glycine ligase activity"/>
    <property type="evidence" value="ECO:0007669"/>
    <property type="project" value="UniProtKB-UniRule"/>
</dbReference>
<comment type="catalytic activity">
    <reaction evidence="14">
        <text>5-phospho-beta-D-ribosylamine + glycine + ATP = N(1)-(5-phospho-beta-D-ribosyl)glycinamide + ADP + phosphate + H(+)</text>
        <dbReference type="Rhea" id="RHEA:17453"/>
        <dbReference type="ChEBI" id="CHEBI:15378"/>
        <dbReference type="ChEBI" id="CHEBI:30616"/>
        <dbReference type="ChEBI" id="CHEBI:43474"/>
        <dbReference type="ChEBI" id="CHEBI:57305"/>
        <dbReference type="ChEBI" id="CHEBI:58681"/>
        <dbReference type="ChEBI" id="CHEBI:143788"/>
        <dbReference type="ChEBI" id="CHEBI:456216"/>
        <dbReference type="EC" id="6.3.4.13"/>
    </reaction>
</comment>
<evidence type="ECO:0000256" key="9">
    <source>
        <dbReference type="ARBA" id="ARBA00022840"/>
    </source>
</evidence>
<keyword evidence="7 15" id="KW-0547">Nucleotide-binding</keyword>
<evidence type="ECO:0000256" key="11">
    <source>
        <dbReference type="ARBA" id="ARBA00038345"/>
    </source>
</evidence>
<evidence type="ECO:0000256" key="1">
    <source>
        <dbReference type="ARBA" id="ARBA00001936"/>
    </source>
</evidence>
<dbReference type="InterPro" id="IPR016185">
    <property type="entry name" value="PreATP-grasp_dom_sf"/>
</dbReference>
<dbReference type="InterPro" id="IPR013815">
    <property type="entry name" value="ATP_grasp_subdomain_1"/>
</dbReference>
<evidence type="ECO:0000256" key="10">
    <source>
        <dbReference type="ARBA" id="ARBA00023211"/>
    </source>
</evidence>
<comment type="cofactor">
    <cofactor evidence="2">
        <name>Mg(2+)</name>
        <dbReference type="ChEBI" id="CHEBI:18420"/>
    </cofactor>
</comment>
<organism evidence="17 19">
    <name type="scientific">Acetivibrio saccincola</name>
    <dbReference type="NCBI Taxonomy" id="1677857"/>
    <lineage>
        <taxon>Bacteria</taxon>
        <taxon>Bacillati</taxon>
        <taxon>Bacillota</taxon>
        <taxon>Clostridia</taxon>
        <taxon>Eubacteriales</taxon>
        <taxon>Oscillospiraceae</taxon>
        <taxon>Acetivibrio</taxon>
    </lineage>
</organism>
<dbReference type="Pfam" id="PF02843">
    <property type="entry name" value="GARS_C"/>
    <property type="match status" value="1"/>
</dbReference>
<evidence type="ECO:0000256" key="15">
    <source>
        <dbReference type="PROSITE-ProRule" id="PRU00409"/>
    </source>
</evidence>
<accession>A0A2K9EKT9</accession>
<dbReference type="RefSeq" id="WP_101304105.1">
    <property type="nucleotide sequence ID" value="NZ_CP025197.1"/>
</dbReference>
<evidence type="ECO:0000259" key="16">
    <source>
        <dbReference type="PROSITE" id="PS50975"/>
    </source>
</evidence>
<keyword evidence="6" id="KW-0479">Metal-binding</keyword>
<evidence type="ECO:0000313" key="20">
    <source>
        <dbReference type="Proteomes" id="UP000239720"/>
    </source>
</evidence>
<dbReference type="Pfam" id="PF02844">
    <property type="entry name" value="GARS_N"/>
    <property type="match status" value="1"/>
</dbReference>
<evidence type="ECO:0000313" key="19">
    <source>
        <dbReference type="Proteomes" id="UP000233534"/>
    </source>
</evidence>
<dbReference type="Gene3D" id="3.30.1490.20">
    <property type="entry name" value="ATP-grasp fold, A domain"/>
    <property type="match status" value="1"/>
</dbReference>
<dbReference type="AlphaFoldDB" id="A0A2K9EKT9"/>
<dbReference type="InterPro" id="IPR020559">
    <property type="entry name" value="PRibGlycinamide_synth_CS"/>
</dbReference>
<evidence type="ECO:0000256" key="14">
    <source>
        <dbReference type="HAMAP-Rule" id="MF_00138"/>
    </source>
</evidence>
<evidence type="ECO:0000313" key="18">
    <source>
        <dbReference type="EMBL" id="PQQ68325.1"/>
    </source>
</evidence>
<dbReference type="SMART" id="SM01209">
    <property type="entry name" value="GARS_A"/>
    <property type="match status" value="1"/>
</dbReference>
<keyword evidence="8 14" id="KW-0658">Purine biosynthesis</keyword>
<dbReference type="InterPro" id="IPR037123">
    <property type="entry name" value="PRibGlycinamide_synth_C_sf"/>
</dbReference>
<dbReference type="SUPFAM" id="SSF51246">
    <property type="entry name" value="Rudiment single hybrid motif"/>
    <property type="match status" value="1"/>
</dbReference>
<dbReference type="Proteomes" id="UP000233534">
    <property type="component" value="Chromosome"/>
</dbReference>
<evidence type="ECO:0000313" key="17">
    <source>
        <dbReference type="EMBL" id="AUG57191.1"/>
    </source>
</evidence>
<dbReference type="Gene3D" id="3.40.50.20">
    <property type="match status" value="1"/>
</dbReference>
<dbReference type="SUPFAM" id="SSF52440">
    <property type="entry name" value="PreATP-grasp domain"/>
    <property type="match status" value="1"/>
</dbReference>
<dbReference type="PANTHER" id="PTHR43472">
    <property type="entry name" value="PHOSPHORIBOSYLAMINE--GLYCINE LIGASE"/>
    <property type="match status" value="1"/>
</dbReference>
<dbReference type="GO" id="GO:0005524">
    <property type="term" value="F:ATP binding"/>
    <property type="evidence" value="ECO:0007669"/>
    <property type="project" value="UniProtKB-UniRule"/>
</dbReference>
<dbReference type="FunFam" id="3.30.470.20:FF:000018">
    <property type="entry name" value="Trifunctional purine biosynthetic protein adenosine-3"/>
    <property type="match status" value="1"/>
</dbReference>
<evidence type="ECO:0000256" key="13">
    <source>
        <dbReference type="ARBA" id="ARBA00042864"/>
    </source>
</evidence>
<dbReference type="NCBIfam" id="TIGR00877">
    <property type="entry name" value="purD"/>
    <property type="match status" value="1"/>
</dbReference>
<evidence type="ECO:0000256" key="3">
    <source>
        <dbReference type="ARBA" id="ARBA00005174"/>
    </source>
</evidence>
<keyword evidence="10" id="KW-0464">Manganese</keyword>
<dbReference type="OrthoDB" id="9807240at2"/>
<dbReference type="UniPathway" id="UPA00074">
    <property type="reaction ID" value="UER00125"/>
</dbReference>
<sequence>MKVLVVGSGGREHALVWKIAQSKLVEEVYCAPGNGGISSIAMCVPIDALDVDGVVNFSKEKEIDLVVVAAENPLAAGMVDKLEENGIRAFGPNKAATIIEGSKSFAKELMKKYGIPTAEYEVFDSSEKAISYLEEKNTYPIVVKADGLALGKGVIIARDFDEAKEAVKSMMEEKAFGEAGNKVVIEEFLTGQEVTVLAFTDGKTVKPMVSAQDHKRVFDNDEGPNTGGMGAFSPSRIYTPEVEKICMEKIFMPTIEAMNKEGRKFKGVLYFGLMVTKDGPKVVEYNARFGDPEAQVVLPRLQTDILEIFNAVIDEKLDEIDIKWSDSGCVCVIMASGGYPKEYEKGFEILGLDEAQKDANVVVFHAGTKKENEKYITAGGRVIGVTALEDSLDSAIKKAYEAVGKISFKNAHYRKDIGVK</sequence>
<dbReference type="GO" id="GO:0009113">
    <property type="term" value="P:purine nucleobase biosynthetic process"/>
    <property type="evidence" value="ECO:0007669"/>
    <property type="project" value="InterPro"/>
</dbReference>
<dbReference type="Gene3D" id="3.90.600.10">
    <property type="entry name" value="Phosphoribosylglycinamide synthetase, C-terminal domain"/>
    <property type="match status" value="1"/>
</dbReference>
<evidence type="ECO:0000256" key="8">
    <source>
        <dbReference type="ARBA" id="ARBA00022755"/>
    </source>
</evidence>
<dbReference type="Pfam" id="PF01071">
    <property type="entry name" value="GARS_A"/>
    <property type="match status" value="1"/>
</dbReference>
<dbReference type="InterPro" id="IPR011761">
    <property type="entry name" value="ATP-grasp"/>
</dbReference>
<keyword evidence="9 15" id="KW-0067">ATP-binding</keyword>
<comment type="similarity">
    <text evidence="11 14">Belongs to the GARS family.</text>
</comment>
<dbReference type="SUPFAM" id="SSF56059">
    <property type="entry name" value="Glutathione synthetase ATP-binding domain-like"/>
    <property type="match status" value="1"/>
</dbReference>
<protein>
    <recommendedName>
        <fullName evidence="4 14">Phosphoribosylamine--glycine ligase</fullName>
        <ecNumber evidence="4 14">6.3.4.13</ecNumber>
    </recommendedName>
    <alternativeName>
        <fullName evidence="14">GARS</fullName>
    </alternativeName>
    <alternativeName>
        <fullName evidence="12 14">Glycinamide ribonucleotide synthetase</fullName>
    </alternativeName>
    <alternativeName>
        <fullName evidence="13 14">Phosphoribosylglycinamide synthetase</fullName>
    </alternativeName>
</protein>
<dbReference type="FunFam" id="3.90.600.10:FF:000001">
    <property type="entry name" value="Trifunctional purine biosynthetic protein adenosine-3"/>
    <property type="match status" value="1"/>
</dbReference>
<dbReference type="GO" id="GO:0006189">
    <property type="term" value="P:'de novo' IMP biosynthetic process"/>
    <property type="evidence" value="ECO:0007669"/>
    <property type="project" value="UniProtKB-UniRule"/>
</dbReference>
<feature type="domain" description="ATP-grasp" evidence="16">
    <location>
        <begin position="107"/>
        <end position="314"/>
    </location>
</feature>
<gene>
    <name evidence="14 17" type="primary">purD</name>
    <name evidence="18" type="ORF">B9R14_10740</name>
    <name evidence="17" type="ORF">HVS_06325</name>
</gene>
<keyword evidence="19" id="KW-1185">Reference proteome</keyword>